<comment type="caution">
    <text evidence="3">The sequence shown here is derived from an EMBL/GenBank/DDBJ whole genome shotgun (WGS) entry which is preliminary data.</text>
</comment>
<name>A0A512AWC0_9BACT</name>
<evidence type="ECO:0000259" key="2">
    <source>
        <dbReference type="Pfam" id="PF09557"/>
    </source>
</evidence>
<gene>
    <name evidence="3" type="ORF">AAE02nite_16780</name>
</gene>
<dbReference type="RefSeq" id="WP_146897029.1">
    <property type="nucleotide sequence ID" value="NZ_BJYS01000009.1"/>
</dbReference>
<dbReference type="InterPro" id="IPR019060">
    <property type="entry name" value="DUF2382"/>
</dbReference>
<evidence type="ECO:0000256" key="1">
    <source>
        <dbReference type="SAM" id="MobiDB-lite"/>
    </source>
</evidence>
<evidence type="ECO:0000313" key="4">
    <source>
        <dbReference type="Proteomes" id="UP000321532"/>
    </source>
</evidence>
<reference evidence="3 4" key="1">
    <citation type="submission" date="2019-07" db="EMBL/GenBank/DDBJ databases">
        <title>Whole genome shotgun sequence of Adhaeribacter aerolatus NBRC 106133.</title>
        <authorList>
            <person name="Hosoyama A."/>
            <person name="Uohara A."/>
            <person name="Ohji S."/>
            <person name="Ichikawa N."/>
        </authorList>
    </citation>
    <scope>NUCLEOTIDE SEQUENCE [LARGE SCALE GENOMIC DNA]</scope>
    <source>
        <strain evidence="3 4">NBRC 106133</strain>
    </source>
</reference>
<dbReference type="AlphaFoldDB" id="A0A512AWC0"/>
<dbReference type="EMBL" id="BJYS01000009">
    <property type="protein sequence ID" value="GEO04014.1"/>
    <property type="molecule type" value="Genomic_DNA"/>
</dbReference>
<dbReference type="Pfam" id="PF09557">
    <property type="entry name" value="DUF2382"/>
    <property type="match status" value="1"/>
</dbReference>
<evidence type="ECO:0000313" key="3">
    <source>
        <dbReference type="EMBL" id="GEO04014.1"/>
    </source>
</evidence>
<sequence>MINIAIESEAEESKNEKKTAAKGGHSFVIPVVEEQAQIGKQVVESGRVRISKNVQEQEELINVTLTHEEHQVERVPVNEYVDTPPPPVRYEGDTMIIPVVREVVQVRLLVVEELHITKKQVQTQVNQPVTLLKEEVHVEHQNNEPTNNQPA</sequence>
<dbReference type="PANTHER" id="PTHR38463">
    <property type="entry name" value="STRESS RESPONSE PROTEIN YSNF"/>
    <property type="match status" value="1"/>
</dbReference>
<feature type="domain" description="DUF2382" evidence="2">
    <location>
        <begin position="29"/>
        <end position="138"/>
    </location>
</feature>
<keyword evidence="4" id="KW-1185">Reference proteome</keyword>
<feature type="region of interest" description="Disordered" evidence="1">
    <location>
        <begin position="1"/>
        <end position="21"/>
    </location>
</feature>
<dbReference type="InterPro" id="IPR052967">
    <property type="entry name" value="Stress_Response_Assoc"/>
</dbReference>
<protein>
    <recommendedName>
        <fullName evidence="2">DUF2382 domain-containing protein</fullName>
    </recommendedName>
</protein>
<dbReference type="Proteomes" id="UP000321532">
    <property type="component" value="Unassembled WGS sequence"/>
</dbReference>
<dbReference type="PANTHER" id="PTHR38463:SF1">
    <property type="entry name" value="STRESS RESPONSE PROTEIN YSNF"/>
    <property type="match status" value="1"/>
</dbReference>
<proteinExistence type="predicted"/>
<accession>A0A512AWC0</accession>
<organism evidence="3 4">
    <name type="scientific">Adhaeribacter aerolatus</name>
    <dbReference type="NCBI Taxonomy" id="670289"/>
    <lineage>
        <taxon>Bacteria</taxon>
        <taxon>Pseudomonadati</taxon>
        <taxon>Bacteroidota</taxon>
        <taxon>Cytophagia</taxon>
        <taxon>Cytophagales</taxon>
        <taxon>Hymenobacteraceae</taxon>
        <taxon>Adhaeribacter</taxon>
    </lineage>
</organism>
<dbReference type="OrthoDB" id="5569583at2"/>